<protein>
    <submittedName>
        <fullName evidence="1">Uncharacterized protein</fullName>
    </submittedName>
</protein>
<accession>A0A1M4SZK9</accession>
<keyword evidence="2" id="KW-1185">Reference proteome</keyword>
<gene>
    <name evidence="1" type="ORF">SAMN05444362_101195</name>
</gene>
<dbReference type="AlphaFoldDB" id="A0A1M4SZK9"/>
<dbReference type="RefSeq" id="WP_062175302.1">
    <property type="nucleotide sequence ID" value="NZ_BBXL01000001.1"/>
</dbReference>
<evidence type="ECO:0000313" key="1">
    <source>
        <dbReference type="EMBL" id="SHE37682.1"/>
    </source>
</evidence>
<dbReference type="STRING" id="1346286.SAMN05444362_101195"/>
<sequence>MRKIFFISAVSLFFQIPVTSAQGLIEGKCSIVIENLRNYYQNDSLAIEYFKSAYVIDDLKIQNHIYVKKTGEVLSFFLLPENKNLTCSFRGWRNQKDLIIK</sequence>
<name>A0A1M4SZK9_9BACT</name>
<proteinExistence type="predicted"/>
<dbReference type="EMBL" id="FQUC01000001">
    <property type="protein sequence ID" value="SHE37682.1"/>
    <property type="molecule type" value="Genomic_DNA"/>
</dbReference>
<dbReference type="Proteomes" id="UP000184480">
    <property type="component" value="Unassembled WGS sequence"/>
</dbReference>
<evidence type="ECO:0000313" key="2">
    <source>
        <dbReference type="Proteomes" id="UP000184480"/>
    </source>
</evidence>
<reference evidence="2" key="1">
    <citation type="submission" date="2016-11" db="EMBL/GenBank/DDBJ databases">
        <authorList>
            <person name="Varghese N."/>
            <person name="Submissions S."/>
        </authorList>
    </citation>
    <scope>NUCLEOTIDE SEQUENCE [LARGE SCALE GENOMIC DNA]</scope>
    <source>
        <strain evidence="2">DSM 27370</strain>
    </source>
</reference>
<organism evidence="1 2">
    <name type="scientific">Dysgonomonas macrotermitis</name>
    <dbReference type="NCBI Taxonomy" id="1346286"/>
    <lineage>
        <taxon>Bacteria</taxon>
        <taxon>Pseudomonadati</taxon>
        <taxon>Bacteroidota</taxon>
        <taxon>Bacteroidia</taxon>
        <taxon>Bacteroidales</taxon>
        <taxon>Dysgonomonadaceae</taxon>
        <taxon>Dysgonomonas</taxon>
    </lineage>
</organism>